<gene>
    <name evidence="8" type="ORF">A3B23_01625</name>
</gene>
<feature type="binding site" evidence="6">
    <location>
        <position position="63"/>
    </location>
    <ligand>
        <name>Mg(2+)</name>
        <dbReference type="ChEBI" id="CHEBI:18420"/>
        <label>1</label>
        <note>catalytic</note>
    </ligand>
</feature>
<keyword evidence="3 6" id="KW-0479">Metal-binding</keyword>
<dbReference type="EMBL" id="MHIY01000001">
    <property type="protein sequence ID" value="OGY60372.1"/>
    <property type="molecule type" value="Genomic_DNA"/>
</dbReference>
<dbReference type="GO" id="GO:0008934">
    <property type="term" value="F:inositol monophosphate 1-phosphatase activity"/>
    <property type="evidence" value="ECO:0007669"/>
    <property type="project" value="InterPro"/>
</dbReference>
<evidence type="ECO:0000256" key="3">
    <source>
        <dbReference type="ARBA" id="ARBA00022723"/>
    </source>
</evidence>
<feature type="binding site" evidence="6">
    <location>
        <position position="82"/>
    </location>
    <ligand>
        <name>Mg(2+)</name>
        <dbReference type="ChEBI" id="CHEBI:18420"/>
        <label>1</label>
        <note>catalytic</note>
    </ligand>
</feature>
<dbReference type="SUPFAM" id="SSF56655">
    <property type="entry name" value="Carbohydrate phosphatase"/>
    <property type="match status" value="1"/>
</dbReference>
<dbReference type="AlphaFoldDB" id="A0A1G1Z6W7"/>
<feature type="binding site" evidence="6">
    <location>
        <position position="79"/>
    </location>
    <ligand>
        <name>Mg(2+)</name>
        <dbReference type="ChEBI" id="CHEBI:18420"/>
        <label>1</label>
        <note>catalytic</note>
    </ligand>
</feature>
<evidence type="ECO:0000256" key="6">
    <source>
        <dbReference type="PIRSR" id="PIRSR600760-2"/>
    </source>
</evidence>
<dbReference type="PANTHER" id="PTHR20854">
    <property type="entry name" value="INOSITOL MONOPHOSPHATASE"/>
    <property type="match status" value="1"/>
</dbReference>
<dbReference type="InterPro" id="IPR020583">
    <property type="entry name" value="Inositol_monoP_metal-BS"/>
</dbReference>
<evidence type="ECO:0000256" key="2">
    <source>
        <dbReference type="ARBA" id="ARBA00001946"/>
    </source>
</evidence>
<dbReference type="GO" id="GO:0007165">
    <property type="term" value="P:signal transduction"/>
    <property type="evidence" value="ECO:0007669"/>
    <property type="project" value="TreeGrafter"/>
</dbReference>
<organism evidence="8 9">
    <name type="scientific">Candidatus Colwellbacteria bacterium RIFCSPLOWO2_01_FULL_48_10</name>
    <dbReference type="NCBI Taxonomy" id="1797690"/>
    <lineage>
        <taxon>Bacteria</taxon>
        <taxon>Candidatus Colwelliibacteriota</taxon>
    </lineage>
</organism>
<feature type="binding site" evidence="6">
    <location>
        <position position="206"/>
    </location>
    <ligand>
        <name>Mg(2+)</name>
        <dbReference type="ChEBI" id="CHEBI:18420"/>
        <label>1</label>
        <note>catalytic</note>
    </ligand>
</feature>
<comment type="similarity">
    <text evidence="7">Belongs to the inositol monophosphatase superfamily.</text>
</comment>
<sequence length="252" mass="28083">MEKFLQETIRTAGKIALKKFGKVGVKYTKSSPTDVVTEADLAVDDFIVCTIKKKYPSHGIISEENGEHQSGAEYVWIIDPIDGTRNFSKAAPLFAVMIGLARNGKMELGAVYDPSMDELVLARRGKGTFLNGQRVRGSDCKKWAESWGSLTSRFSDNGRKIIAQFMDHKPREPFWANSFGCIGINAIYLASGRRDWCVSSGSCLWDYAAVSIILKEAGYRVTNFKGKEWSFGDKELLAANKYLYPKLLKILG</sequence>
<dbReference type="Proteomes" id="UP000178744">
    <property type="component" value="Unassembled WGS sequence"/>
</dbReference>
<comment type="catalytic activity">
    <reaction evidence="1 7">
        <text>a myo-inositol phosphate + H2O = myo-inositol + phosphate</text>
        <dbReference type="Rhea" id="RHEA:24056"/>
        <dbReference type="ChEBI" id="CHEBI:15377"/>
        <dbReference type="ChEBI" id="CHEBI:17268"/>
        <dbReference type="ChEBI" id="CHEBI:43474"/>
        <dbReference type="ChEBI" id="CHEBI:84139"/>
        <dbReference type="EC" id="3.1.3.25"/>
    </reaction>
</comment>
<keyword evidence="5 6" id="KW-0460">Magnesium</keyword>
<proteinExistence type="inferred from homology"/>
<dbReference type="GO" id="GO:0046872">
    <property type="term" value="F:metal ion binding"/>
    <property type="evidence" value="ECO:0007669"/>
    <property type="project" value="UniProtKB-KW"/>
</dbReference>
<dbReference type="CDD" id="cd01639">
    <property type="entry name" value="IMPase"/>
    <property type="match status" value="1"/>
</dbReference>
<comment type="caution">
    <text evidence="8">The sequence shown here is derived from an EMBL/GenBank/DDBJ whole genome shotgun (WGS) entry which is preliminary data.</text>
</comment>
<dbReference type="PRINTS" id="PR00377">
    <property type="entry name" value="IMPHPHTASES"/>
</dbReference>
<dbReference type="STRING" id="1797690.A3B23_01625"/>
<reference evidence="8 9" key="1">
    <citation type="journal article" date="2016" name="Nat. Commun.">
        <title>Thousands of microbial genomes shed light on interconnected biogeochemical processes in an aquifer system.</title>
        <authorList>
            <person name="Anantharaman K."/>
            <person name="Brown C.T."/>
            <person name="Hug L.A."/>
            <person name="Sharon I."/>
            <person name="Castelle C.J."/>
            <person name="Probst A.J."/>
            <person name="Thomas B.C."/>
            <person name="Singh A."/>
            <person name="Wilkins M.J."/>
            <person name="Karaoz U."/>
            <person name="Brodie E.L."/>
            <person name="Williams K.H."/>
            <person name="Hubbard S.S."/>
            <person name="Banfield J.F."/>
        </authorList>
    </citation>
    <scope>NUCLEOTIDE SEQUENCE [LARGE SCALE GENOMIC DNA]</scope>
</reference>
<name>A0A1G1Z6W7_9BACT</name>
<keyword evidence="4 7" id="KW-0378">Hydrolase</keyword>
<dbReference type="EC" id="3.1.3.25" evidence="7"/>
<evidence type="ECO:0000256" key="7">
    <source>
        <dbReference type="RuleBase" id="RU364068"/>
    </source>
</evidence>
<dbReference type="FunFam" id="3.30.540.10:FF:000003">
    <property type="entry name" value="Inositol-1-monophosphatase"/>
    <property type="match status" value="1"/>
</dbReference>
<dbReference type="Gene3D" id="3.40.190.80">
    <property type="match status" value="1"/>
</dbReference>
<evidence type="ECO:0000256" key="4">
    <source>
        <dbReference type="ARBA" id="ARBA00022801"/>
    </source>
</evidence>
<evidence type="ECO:0000313" key="9">
    <source>
        <dbReference type="Proteomes" id="UP000178744"/>
    </source>
</evidence>
<accession>A0A1G1Z6W7</accession>
<dbReference type="GO" id="GO:0006020">
    <property type="term" value="P:inositol metabolic process"/>
    <property type="evidence" value="ECO:0007669"/>
    <property type="project" value="TreeGrafter"/>
</dbReference>
<dbReference type="Pfam" id="PF00459">
    <property type="entry name" value="Inositol_P"/>
    <property type="match status" value="1"/>
</dbReference>
<dbReference type="PROSITE" id="PS00629">
    <property type="entry name" value="IMP_1"/>
    <property type="match status" value="1"/>
</dbReference>
<comment type="cofactor">
    <cofactor evidence="2 6 7">
        <name>Mg(2+)</name>
        <dbReference type="ChEBI" id="CHEBI:18420"/>
    </cofactor>
</comment>
<protein>
    <recommendedName>
        <fullName evidence="7">Inositol-1-monophosphatase</fullName>
        <ecNumber evidence="7">3.1.3.25</ecNumber>
    </recommendedName>
</protein>
<dbReference type="InterPro" id="IPR033942">
    <property type="entry name" value="IMPase"/>
</dbReference>
<evidence type="ECO:0000256" key="1">
    <source>
        <dbReference type="ARBA" id="ARBA00001033"/>
    </source>
</evidence>
<evidence type="ECO:0000313" key="8">
    <source>
        <dbReference type="EMBL" id="OGY60372.1"/>
    </source>
</evidence>
<dbReference type="InterPro" id="IPR000760">
    <property type="entry name" value="Inositol_monophosphatase-like"/>
</dbReference>
<evidence type="ECO:0000256" key="5">
    <source>
        <dbReference type="ARBA" id="ARBA00022842"/>
    </source>
</evidence>
<dbReference type="Gene3D" id="3.30.540.10">
    <property type="entry name" value="Fructose-1,6-Bisphosphatase, subunit A, domain 1"/>
    <property type="match status" value="1"/>
</dbReference>
<dbReference type="PANTHER" id="PTHR20854:SF4">
    <property type="entry name" value="INOSITOL-1-MONOPHOSPHATASE-RELATED"/>
    <property type="match status" value="1"/>
</dbReference>
<feature type="binding site" evidence="6">
    <location>
        <position position="81"/>
    </location>
    <ligand>
        <name>Mg(2+)</name>
        <dbReference type="ChEBI" id="CHEBI:18420"/>
        <label>1</label>
        <note>catalytic</note>
    </ligand>
</feature>